<feature type="region of interest" description="Disordered" evidence="1">
    <location>
        <begin position="24"/>
        <end position="43"/>
    </location>
</feature>
<protein>
    <recommendedName>
        <fullName evidence="5">Tetratricopeptide repeat protein</fullName>
    </recommendedName>
</protein>
<comment type="caution">
    <text evidence="3">The sequence shown here is derived from an EMBL/GenBank/DDBJ whole genome shotgun (WGS) entry which is preliminary data.</text>
</comment>
<feature type="compositionally biased region" description="Basic and acidic residues" evidence="1">
    <location>
        <begin position="158"/>
        <end position="168"/>
    </location>
</feature>
<dbReference type="SUPFAM" id="SSF48452">
    <property type="entry name" value="TPR-like"/>
    <property type="match status" value="1"/>
</dbReference>
<proteinExistence type="predicted"/>
<dbReference type="InterPro" id="IPR011990">
    <property type="entry name" value="TPR-like_helical_dom_sf"/>
</dbReference>
<dbReference type="Gene3D" id="1.25.40.10">
    <property type="entry name" value="Tetratricopeptide repeat domain"/>
    <property type="match status" value="1"/>
</dbReference>
<evidence type="ECO:0000313" key="4">
    <source>
        <dbReference type="Proteomes" id="UP000737171"/>
    </source>
</evidence>
<keyword evidence="2" id="KW-0732">Signal</keyword>
<evidence type="ECO:0000256" key="2">
    <source>
        <dbReference type="SAM" id="SignalP"/>
    </source>
</evidence>
<keyword evidence="4" id="KW-1185">Reference proteome</keyword>
<evidence type="ECO:0000256" key="1">
    <source>
        <dbReference type="SAM" id="MobiDB-lite"/>
    </source>
</evidence>
<feature type="region of interest" description="Disordered" evidence="1">
    <location>
        <begin position="277"/>
        <end position="298"/>
    </location>
</feature>
<dbReference type="RefSeq" id="WP_173121516.1">
    <property type="nucleotide sequence ID" value="NZ_JABRWJ010000002.1"/>
</dbReference>
<feature type="region of interest" description="Disordered" evidence="1">
    <location>
        <begin position="144"/>
        <end position="191"/>
    </location>
</feature>
<sequence length="298" mass="31299">MRIWCTVTALLAVLLAACGSAPPAPPAAAGAPAPTAAPAPATTGGVEAFERRQRAKADVAARQGRLGEAVLAWEALVALRPEQRDYRERLAAMRALVQSTLAERLPKADAAARRGDSDGATQLYLSVLVIDPQHEGAADALRQLERDRNKRQPPGARFAREASARRTAADAAARPPTSKPVPASAARADADRNAVEHASMLAGQGELDDAIALLQAPAAGQRSDTPAARKLLAELLVQKAERIATTDRPGAIAALERSLQLDAAQPTVRQRLQLLREGGTLPAPAVPLRKPLPFTSPS</sequence>
<organism evidence="3 4">
    <name type="scientific">Pseudaquabacterium terrae</name>
    <dbReference type="NCBI Taxonomy" id="2732868"/>
    <lineage>
        <taxon>Bacteria</taxon>
        <taxon>Pseudomonadati</taxon>
        <taxon>Pseudomonadota</taxon>
        <taxon>Betaproteobacteria</taxon>
        <taxon>Burkholderiales</taxon>
        <taxon>Sphaerotilaceae</taxon>
        <taxon>Pseudaquabacterium</taxon>
    </lineage>
</organism>
<name>A0ABX2ECS7_9BURK</name>
<evidence type="ECO:0000313" key="3">
    <source>
        <dbReference type="EMBL" id="NRF66438.1"/>
    </source>
</evidence>
<reference evidence="3 4" key="1">
    <citation type="submission" date="2020-05" db="EMBL/GenBank/DDBJ databases">
        <title>Aquincola sp. isolate from soil.</title>
        <authorList>
            <person name="Han J."/>
            <person name="Kim D.-U."/>
        </authorList>
    </citation>
    <scope>NUCLEOTIDE SEQUENCE [LARGE SCALE GENOMIC DNA]</scope>
    <source>
        <strain evidence="3 4">S2</strain>
    </source>
</reference>
<feature type="chain" id="PRO_5046954674" description="Tetratricopeptide repeat protein" evidence="2">
    <location>
        <begin position="24"/>
        <end position="298"/>
    </location>
</feature>
<feature type="signal peptide" evidence="2">
    <location>
        <begin position="1"/>
        <end position="23"/>
    </location>
</feature>
<dbReference type="Proteomes" id="UP000737171">
    <property type="component" value="Unassembled WGS sequence"/>
</dbReference>
<dbReference type="EMBL" id="JABRWJ010000002">
    <property type="protein sequence ID" value="NRF66438.1"/>
    <property type="molecule type" value="Genomic_DNA"/>
</dbReference>
<gene>
    <name evidence="3" type="ORF">HLB44_05530</name>
</gene>
<dbReference type="PROSITE" id="PS51257">
    <property type="entry name" value="PROKAR_LIPOPROTEIN"/>
    <property type="match status" value="1"/>
</dbReference>
<accession>A0ABX2ECS7</accession>
<feature type="compositionally biased region" description="Low complexity" evidence="1">
    <location>
        <begin position="27"/>
        <end position="43"/>
    </location>
</feature>
<evidence type="ECO:0008006" key="5">
    <source>
        <dbReference type="Google" id="ProtNLM"/>
    </source>
</evidence>